<dbReference type="STRING" id="644282.Deba_3229"/>
<dbReference type="Gene3D" id="3.40.50.300">
    <property type="entry name" value="P-loop containing nucleotide triphosphate hydrolases"/>
    <property type="match status" value="1"/>
</dbReference>
<dbReference type="GO" id="GO:0043565">
    <property type="term" value="F:sequence-specific DNA binding"/>
    <property type="evidence" value="ECO:0007669"/>
    <property type="project" value="UniProtKB-UniRule"/>
</dbReference>
<dbReference type="PANTHER" id="PTHR10046">
    <property type="entry name" value="ATP DEPENDENT LON PROTEASE FAMILY MEMBER"/>
    <property type="match status" value="1"/>
</dbReference>
<dbReference type="InterPro" id="IPR008268">
    <property type="entry name" value="Peptidase_S16_AS"/>
</dbReference>
<feature type="region of interest" description="Disordered" evidence="15">
    <location>
        <begin position="1"/>
        <end position="33"/>
    </location>
</feature>
<dbReference type="InterPro" id="IPR046336">
    <property type="entry name" value="Lon_prtase_N_sf"/>
</dbReference>
<dbReference type="FunFam" id="3.30.230.10:FF:000019">
    <property type="entry name" value="Lon protease homolog 2, peroxisomal"/>
    <property type="match status" value="1"/>
</dbReference>
<comment type="subunit">
    <text evidence="9 10">Homohexamer. Organized in a ring with a central cavity.</text>
</comment>
<dbReference type="InterPro" id="IPR020568">
    <property type="entry name" value="Ribosomal_Su5_D2-typ_SF"/>
</dbReference>
<feature type="compositionally biased region" description="Basic and acidic residues" evidence="15">
    <location>
        <begin position="21"/>
        <end position="33"/>
    </location>
</feature>
<evidence type="ECO:0000256" key="12">
    <source>
        <dbReference type="PIRSR" id="PIRSR001174-2"/>
    </source>
</evidence>
<keyword evidence="4 9" id="KW-0547">Nucleotide-binding</keyword>
<evidence type="ECO:0000259" key="16">
    <source>
        <dbReference type="PROSITE" id="PS51786"/>
    </source>
</evidence>
<comment type="function">
    <text evidence="9">ATP-dependent serine protease that mediates the selective degradation of mutant and abnormal proteins as well as certain short-lived regulatory proteins. Required for cellular homeostasis and for survival from DNA damage and developmental changes induced by stress. Degrades polypeptides processively to yield small peptide fragments that are 5 to 10 amino acids long. Binds to DNA in a double-stranded, site-specific manner.</text>
</comment>
<gene>
    <name evidence="9" type="primary">lon</name>
    <name evidence="18" type="ordered locus">Deba_3229</name>
</gene>
<dbReference type="InterPro" id="IPR003959">
    <property type="entry name" value="ATPase_AAA_core"/>
</dbReference>
<dbReference type="AlphaFoldDB" id="E1QLZ7"/>
<dbReference type="SUPFAM" id="SSF52540">
    <property type="entry name" value="P-loop containing nucleoside triphosphate hydrolases"/>
    <property type="match status" value="1"/>
</dbReference>
<dbReference type="GO" id="GO:0034605">
    <property type="term" value="P:cellular response to heat"/>
    <property type="evidence" value="ECO:0007669"/>
    <property type="project" value="UniProtKB-UniRule"/>
</dbReference>
<feature type="active site" evidence="9 11">
    <location>
        <position position="752"/>
    </location>
</feature>
<comment type="subcellular location">
    <subcellularLocation>
        <location evidence="1 9 10">Cytoplasm</location>
    </subcellularLocation>
</comment>
<keyword evidence="3 9" id="KW-0645">Protease</keyword>
<dbReference type="Pfam" id="PF00004">
    <property type="entry name" value="AAA"/>
    <property type="match status" value="1"/>
</dbReference>
<evidence type="ECO:0000256" key="11">
    <source>
        <dbReference type="PIRSR" id="PIRSR001174-1"/>
    </source>
</evidence>
<feature type="domain" description="Lon proteolytic" evidence="16">
    <location>
        <begin position="622"/>
        <end position="803"/>
    </location>
</feature>
<dbReference type="Gene3D" id="1.20.5.5270">
    <property type="match status" value="1"/>
</dbReference>
<dbReference type="GO" id="GO:0004176">
    <property type="term" value="F:ATP-dependent peptidase activity"/>
    <property type="evidence" value="ECO:0007669"/>
    <property type="project" value="UniProtKB-UniRule"/>
</dbReference>
<dbReference type="InterPro" id="IPR054594">
    <property type="entry name" value="Lon_lid"/>
</dbReference>
<evidence type="ECO:0000256" key="10">
    <source>
        <dbReference type="PIRNR" id="PIRNR001174"/>
    </source>
</evidence>
<evidence type="ECO:0000256" key="3">
    <source>
        <dbReference type="ARBA" id="ARBA00022670"/>
    </source>
</evidence>
<dbReference type="Gene3D" id="3.30.230.10">
    <property type="match status" value="1"/>
</dbReference>
<dbReference type="Gene3D" id="1.20.58.1480">
    <property type="match status" value="1"/>
</dbReference>
<evidence type="ECO:0000256" key="9">
    <source>
        <dbReference type="HAMAP-Rule" id="MF_01973"/>
    </source>
</evidence>
<dbReference type="InterPro" id="IPR003593">
    <property type="entry name" value="AAA+_ATPase"/>
</dbReference>
<sequence length="812" mass="89858">MTEDRMKPNGPVDVQVDYGDDERPSGRESRMHIPDSLPILPVKDMSMFPRMVLPMLVSDQKHARLIDDVLTAQKMVGLVAIKGETPSAQVESMDQIHHVGVVALILRMNKEEDQNAMRLVAQGLSRFRVVELTRTEPYLVGTIEPVQDLVTNDMETMALFSNLRGLFKRMLDLAPHMPEELSTLAVGIDDPGALCDLAASTIKLGPEDRQSVVEAIDVRERLRRVTTLLNHEIQVLELGSKIQSQVKEGLDKTQRDYYLRQQLKAIKQELGEADEGGESEVEDLRARLAEAHLPEEADKEAQRELKRLAKMHSSSSEYHVISTYLDWMTHLPWNQTTADQIDIDAAHKILEDDHFGLDKVKQRILEFLAVRKLNPEVQGSILCFVGPPGVGKTSLGRSIARSMGRKFSRISLGGVRDEAEIRGHRRTYVGAMPGRIIQSIRRVGSKNPVLMLDEIDKLGADFRGDPSSALLEVLDPEQNRSFSDHYLDVAFDLSKVMFVTTANVLDTIPAPLRDRMEIIEIPGYTAEEKLKIAKRYLVPRQRKLHGLGAANLAINDGAINALIQGYTREAGLRNLEREIGAVCRWAARKVAEGETAKIVVGRADLQEIRGPARFSPEAAMRTAMPGVATGMAWTPTGGDILFVEATDMPGQGRLTLTGQLGDVMKESAQAAVSYVRANAERLGVDPEFHKTRDLHIHVPAGAIPKDGPSAGVTLYTALLSLLTDRQVRPDVSMTGEITLRGMVLPVGGIKEKVLAAKRAGIKEIILPAQNKRDLTDVPEAARQGLVFHFAERMDQVPRWALATKSSAKAKHK</sequence>
<keyword evidence="2 9" id="KW-0963">Cytoplasm</keyword>
<accession>E1QLZ7</accession>
<dbReference type="PIRSF" id="PIRSF001174">
    <property type="entry name" value="Lon_proteas"/>
    <property type="match status" value="1"/>
</dbReference>
<dbReference type="InterPro" id="IPR027417">
    <property type="entry name" value="P-loop_NTPase"/>
</dbReference>
<dbReference type="PRINTS" id="PR00830">
    <property type="entry name" value="ENDOLAPTASE"/>
</dbReference>
<dbReference type="GO" id="GO:0016887">
    <property type="term" value="F:ATP hydrolysis activity"/>
    <property type="evidence" value="ECO:0007669"/>
    <property type="project" value="UniProtKB-UniRule"/>
</dbReference>
<dbReference type="KEGG" id="dbr:Deba_3229"/>
<evidence type="ECO:0000313" key="19">
    <source>
        <dbReference type="Proteomes" id="UP000009047"/>
    </source>
</evidence>
<comment type="similarity">
    <text evidence="9 10 13 14">Belongs to the peptidase S16 family.</text>
</comment>
<evidence type="ECO:0000259" key="17">
    <source>
        <dbReference type="PROSITE" id="PS51787"/>
    </source>
</evidence>
<dbReference type="PROSITE" id="PS51787">
    <property type="entry name" value="LON_N"/>
    <property type="match status" value="1"/>
</dbReference>
<dbReference type="Gene3D" id="2.30.130.40">
    <property type="entry name" value="LON domain-like"/>
    <property type="match status" value="1"/>
</dbReference>
<dbReference type="eggNOG" id="COG0466">
    <property type="taxonomic scope" value="Bacteria"/>
</dbReference>
<dbReference type="InterPro" id="IPR004815">
    <property type="entry name" value="Lon_bac/euk-typ"/>
</dbReference>
<keyword evidence="7 9" id="KW-0067">ATP-binding</keyword>
<dbReference type="Pfam" id="PF05362">
    <property type="entry name" value="Lon_C"/>
    <property type="match status" value="1"/>
</dbReference>
<evidence type="ECO:0000256" key="13">
    <source>
        <dbReference type="PROSITE-ProRule" id="PRU01122"/>
    </source>
</evidence>
<dbReference type="HOGENOM" id="CLU_004109_4_3_7"/>
<dbReference type="EC" id="3.4.21.53" evidence="9 10"/>
<dbReference type="GO" id="GO:0004252">
    <property type="term" value="F:serine-type endopeptidase activity"/>
    <property type="evidence" value="ECO:0007669"/>
    <property type="project" value="UniProtKB-UniRule"/>
</dbReference>
<evidence type="ECO:0000256" key="8">
    <source>
        <dbReference type="ARBA" id="ARBA00023016"/>
    </source>
</evidence>
<dbReference type="Gene3D" id="1.10.8.60">
    <property type="match status" value="1"/>
</dbReference>
<dbReference type="PROSITE" id="PS01046">
    <property type="entry name" value="LON_SER"/>
    <property type="match status" value="1"/>
</dbReference>
<comment type="catalytic activity">
    <reaction evidence="9 10 13">
        <text>Hydrolysis of proteins in presence of ATP.</text>
        <dbReference type="EC" id="3.4.21.53"/>
    </reaction>
</comment>
<evidence type="ECO:0000256" key="15">
    <source>
        <dbReference type="SAM" id="MobiDB-lite"/>
    </source>
</evidence>
<dbReference type="FunFam" id="3.40.50.300:FF:000382">
    <property type="entry name" value="Lon protease homolog 2, peroxisomal"/>
    <property type="match status" value="1"/>
</dbReference>
<dbReference type="InterPro" id="IPR014721">
    <property type="entry name" value="Ribsml_uS5_D2-typ_fold_subgr"/>
</dbReference>
<feature type="binding site" evidence="9 12">
    <location>
        <begin position="386"/>
        <end position="393"/>
    </location>
    <ligand>
        <name>ATP</name>
        <dbReference type="ChEBI" id="CHEBI:30616"/>
    </ligand>
</feature>
<dbReference type="Proteomes" id="UP000009047">
    <property type="component" value="Chromosome"/>
</dbReference>
<keyword evidence="6 9" id="KW-0720">Serine protease</keyword>
<organism evidence="18 19">
    <name type="scientific">Desulfarculus baarsii (strain ATCC 33931 / DSM 2075 / LMG 7858 / VKM B-1802 / 2st14)</name>
    <dbReference type="NCBI Taxonomy" id="644282"/>
    <lineage>
        <taxon>Bacteria</taxon>
        <taxon>Pseudomonadati</taxon>
        <taxon>Thermodesulfobacteriota</taxon>
        <taxon>Desulfarculia</taxon>
        <taxon>Desulfarculales</taxon>
        <taxon>Desulfarculaceae</taxon>
        <taxon>Desulfarculus</taxon>
    </lineage>
</organism>
<dbReference type="Pfam" id="PF02190">
    <property type="entry name" value="LON_substr_bdg"/>
    <property type="match status" value="1"/>
</dbReference>
<dbReference type="SMART" id="SM00464">
    <property type="entry name" value="LON"/>
    <property type="match status" value="1"/>
</dbReference>
<dbReference type="FunFam" id="1.20.5.5270:FF:000002">
    <property type="entry name" value="Lon protease homolog"/>
    <property type="match status" value="1"/>
</dbReference>
<dbReference type="InterPro" id="IPR003111">
    <property type="entry name" value="Lon_prtase_N"/>
</dbReference>
<dbReference type="SUPFAM" id="SSF88697">
    <property type="entry name" value="PUA domain-like"/>
    <property type="match status" value="1"/>
</dbReference>
<evidence type="ECO:0000256" key="2">
    <source>
        <dbReference type="ARBA" id="ARBA00022490"/>
    </source>
</evidence>
<dbReference type="SMART" id="SM00382">
    <property type="entry name" value="AAA"/>
    <property type="match status" value="1"/>
</dbReference>
<evidence type="ECO:0000256" key="14">
    <source>
        <dbReference type="RuleBase" id="RU000591"/>
    </source>
</evidence>
<name>E1QLZ7_DESB2</name>
<dbReference type="InterPro" id="IPR015947">
    <property type="entry name" value="PUA-like_sf"/>
</dbReference>
<feature type="domain" description="Lon N-terminal" evidence="17">
    <location>
        <begin position="37"/>
        <end position="233"/>
    </location>
</feature>
<feature type="active site" evidence="9 11">
    <location>
        <position position="709"/>
    </location>
</feature>
<dbReference type="InterPro" id="IPR008269">
    <property type="entry name" value="Lon_proteolytic"/>
</dbReference>
<keyword evidence="8 9" id="KW-0346">Stress response</keyword>
<evidence type="ECO:0000256" key="1">
    <source>
        <dbReference type="ARBA" id="ARBA00004496"/>
    </source>
</evidence>
<evidence type="ECO:0000256" key="7">
    <source>
        <dbReference type="ARBA" id="ARBA00022840"/>
    </source>
</evidence>
<dbReference type="HAMAP" id="MF_01973">
    <property type="entry name" value="lon_bact"/>
    <property type="match status" value="1"/>
</dbReference>
<evidence type="ECO:0000256" key="5">
    <source>
        <dbReference type="ARBA" id="ARBA00022801"/>
    </source>
</evidence>
<dbReference type="GO" id="GO:0005737">
    <property type="term" value="C:cytoplasm"/>
    <property type="evidence" value="ECO:0007669"/>
    <property type="project" value="UniProtKB-SubCell"/>
</dbReference>
<evidence type="ECO:0000256" key="6">
    <source>
        <dbReference type="ARBA" id="ARBA00022825"/>
    </source>
</evidence>
<keyword evidence="5 9" id="KW-0378">Hydrolase</keyword>
<evidence type="ECO:0000256" key="4">
    <source>
        <dbReference type="ARBA" id="ARBA00022741"/>
    </source>
</evidence>
<dbReference type="PROSITE" id="PS51786">
    <property type="entry name" value="LON_PROTEOLYTIC"/>
    <property type="match status" value="1"/>
</dbReference>
<dbReference type="GO" id="GO:0005524">
    <property type="term" value="F:ATP binding"/>
    <property type="evidence" value="ECO:0007669"/>
    <property type="project" value="UniProtKB-UniRule"/>
</dbReference>
<dbReference type="SUPFAM" id="SSF54211">
    <property type="entry name" value="Ribosomal protein S5 domain 2-like"/>
    <property type="match status" value="1"/>
</dbReference>
<dbReference type="RefSeq" id="WP_013260018.1">
    <property type="nucleotide sequence ID" value="NC_014365.1"/>
</dbReference>
<reference evidence="18 19" key="1">
    <citation type="journal article" date="2010" name="Stand. Genomic Sci.">
        <title>Complete genome sequence of Desulfarculus baarsii type strain (2st14).</title>
        <authorList>
            <person name="Sun H."/>
            <person name="Spring S."/>
            <person name="Lapidus A."/>
            <person name="Davenport K."/>
            <person name="Del Rio T.G."/>
            <person name="Tice H."/>
            <person name="Nolan M."/>
            <person name="Copeland A."/>
            <person name="Cheng J.F."/>
            <person name="Lucas S."/>
            <person name="Tapia R."/>
            <person name="Goodwin L."/>
            <person name="Pitluck S."/>
            <person name="Ivanova N."/>
            <person name="Pagani I."/>
            <person name="Mavromatis K."/>
            <person name="Ovchinnikova G."/>
            <person name="Pati A."/>
            <person name="Chen A."/>
            <person name="Palaniappan K."/>
            <person name="Hauser L."/>
            <person name="Chang Y.J."/>
            <person name="Jeffries C.D."/>
            <person name="Detter J.C."/>
            <person name="Han C."/>
            <person name="Rohde M."/>
            <person name="Brambilla E."/>
            <person name="Goker M."/>
            <person name="Woyke T."/>
            <person name="Bristow J."/>
            <person name="Eisen J.A."/>
            <person name="Markowitz V."/>
            <person name="Hugenholtz P."/>
            <person name="Kyrpides N.C."/>
            <person name="Klenk H.P."/>
            <person name="Land M."/>
        </authorList>
    </citation>
    <scope>NUCLEOTIDE SEQUENCE [LARGE SCALE GENOMIC DNA]</scope>
    <source>
        <strain evidence="19">ATCC 33931 / DSM 2075 / LMG 7858 / VKM B-1802 / 2st14</strain>
    </source>
</reference>
<dbReference type="Pfam" id="PF22667">
    <property type="entry name" value="Lon_lid"/>
    <property type="match status" value="1"/>
</dbReference>
<dbReference type="GO" id="GO:0006515">
    <property type="term" value="P:protein quality control for misfolded or incompletely synthesized proteins"/>
    <property type="evidence" value="ECO:0007669"/>
    <property type="project" value="UniProtKB-UniRule"/>
</dbReference>
<dbReference type="NCBIfam" id="TIGR00763">
    <property type="entry name" value="lon"/>
    <property type="match status" value="1"/>
</dbReference>
<dbReference type="InterPro" id="IPR027543">
    <property type="entry name" value="Lon_bac"/>
</dbReference>
<protein>
    <recommendedName>
        <fullName evidence="9 10">Lon protease</fullName>
        <ecNumber evidence="9 10">3.4.21.53</ecNumber>
    </recommendedName>
    <alternativeName>
        <fullName evidence="9">ATP-dependent protease La</fullName>
    </alternativeName>
</protein>
<dbReference type="EMBL" id="CP002085">
    <property type="protein sequence ID" value="ADK86582.1"/>
    <property type="molecule type" value="Genomic_DNA"/>
</dbReference>
<comment type="induction">
    <text evidence="9">By heat shock.</text>
</comment>
<dbReference type="CDD" id="cd19500">
    <property type="entry name" value="RecA-like_Lon"/>
    <property type="match status" value="1"/>
</dbReference>
<keyword evidence="19" id="KW-1185">Reference proteome</keyword>
<dbReference type="InterPro" id="IPR027065">
    <property type="entry name" value="Lon_Prtase"/>
</dbReference>
<evidence type="ECO:0000313" key="18">
    <source>
        <dbReference type="EMBL" id="ADK86582.1"/>
    </source>
</evidence>
<proteinExistence type="evidence at transcript level"/>